<protein>
    <submittedName>
        <fullName evidence="4">RcnB family protein</fullName>
    </submittedName>
</protein>
<dbReference type="Proteomes" id="UP001301216">
    <property type="component" value="Unassembled WGS sequence"/>
</dbReference>
<proteinExistence type="predicted"/>
<feature type="signal peptide" evidence="3">
    <location>
        <begin position="1"/>
        <end position="22"/>
    </location>
</feature>
<keyword evidence="2" id="KW-0472">Membrane</keyword>
<evidence type="ECO:0000256" key="3">
    <source>
        <dbReference type="SAM" id="SignalP"/>
    </source>
</evidence>
<keyword evidence="5" id="KW-1185">Reference proteome</keyword>
<dbReference type="Pfam" id="PF11776">
    <property type="entry name" value="RcnB"/>
    <property type="match status" value="1"/>
</dbReference>
<dbReference type="EMBL" id="JAPHAV010000002">
    <property type="protein sequence ID" value="MCX2696752.1"/>
    <property type="molecule type" value="Genomic_DNA"/>
</dbReference>
<reference evidence="4 5" key="1">
    <citation type="submission" date="2022-11" db="EMBL/GenBank/DDBJ databases">
        <title>Brucella sp. YY2X, whole genome shotgun sequencing project.</title>
        <authorList>
            <person name="Yang Y."/>
        </authorList>
    </citation>
    <scope>NUCLEOTIDE SEQUENCE [LARGE SCALE GENOMIC DNA]</scope>
    <source>
        <strain evidence="4 5">YY2X</strain>
    </source>
</reference>
<accession>A0ABT3QMD6</accession>
<dbReference type="RefSeq" id="WP_265984212.1">
    <property type="nucleotide sequence ID" value="NZ_JAPHAV010000002.1"/>
</dbReference>
<keyword evidence="2" id="KW-0812">Transmembrane</keyword>
<feature type="region of interest" description="Disordered" evidence="1">
    <location>
        <begin position="25"/>
        <end position="60"/>
    </location>
</feature>
<dbReference type="InterPro" id="IPR024572">
    <property type="entry name" value="RcnB"/>
</dbReference>
<keyword evidence="3" id="KW-0732">Signal</keyword>
<comment type="caution">
    <text evidence="4">The sequence shown here is derived from an EMBL/GenBank/DDBJ whole genome shotgun (WGS) entry which is preliminary data.</text>
</comment>
<sequence>MIKKAVLAAIALSFIGAPLAQAQNYNQPRKPGYSHVEPQHPSHGKDFKRHDRYDRRDRDHKRWRQGEGYGDWRRHQEIRDYKRYGLRKPGRGQHWVKVDNQYLLITAATGLIAGIWVAR</sequence>
<gene>
    <name evidence="4" type="ORF">OPR82_08185</name>
</gene>
<keyword evidence="2" id="KW-1133">Transmembrane helix</keyword>
<evidence type="ECO:0000313" key="4">
    <source>
        <dbReference type="EMBL" id="MCX2696752.1"/>
    </source>
</evidence>
<evidence type="ECO:0000256" key="1">
    <source>
        <dbReference type="SAM" id="MobiDB-lite"/>
    </source>
</evidence>
<feature type="chain" id="PRO_5045489014" evidence="3">
    <location>
        <begin position="23"/>
        <end position="119"/>
    </location>
</feature>
<feature type="transmembrane region" description="Helical" evidence="2">
    <location>
        <begin position="101"/>
        <end position="118"/>
    </location>
</feature>
<organism evidence="4 5">
    <name type="scientific">Ochrobactrum chromiisoli</name>
    <dbReference type="NCBI Taxonomy" id="2993941"/>
    <lineage>
        <taxon>Bacteria</taxon>
        <taxon>Pseudomonadati</taxon>
        <taxon>Pseudomonadota</taxon>
        <taxon>Alphaproteobacteria</taxon>
        <taxon>Hyphomicrobiales</taxon>
        <taxon>Brucellaceae</taxon>
        <taxon>Brucella/Ochrobactrum group</taxon>
        <taxon>Ochrobactrum</taxon>
    </lineage>
</organism>
<evidence type="ECO:0000313" key="5">
    <source>
        <dbReference type="Proteomes" id="UP001301216"/>
    </source>
</evidence>
<evidence type="ECO:0000256" key="2">
    <source>
        <dbReference type="SAM" id="Phobius"/>
    </source>
</evidence>
<name>A0ABT3QMD6_9HYPH</name>
<feature type="compositionally biased region" description="Basic and acidic residues" evidence="1">
    <location>
        <begin position="37"/>
        <end position="57"/>
    </location>
</feature>
<dbReference type="Gene3D" id="3.10.450.160">
    <property type="entry name" value="inner membrane protein cigr"/>
    <property type="match status" value="1"/>
</dbReference>